<keyword evidence="9" id="KW-1133">Transmembrane helix</keyword>
<evidence type="ECO:0000256" key="10">
    <source>
        <dbReference type="ARBA" id="ARBA00023136"/>
    </source>
</evidence>
<keyword evidence="10" id="KW-0472">Membrane</keyword>
<evidence type="ECO:0000256" key="5">
    <source>
        <dbReference type="ARBA" id="ARBA00022670"/>
    </source>
</evidence>
<keyword evidence="11" id="KW-1185">Reference proteome</keyword>
<dbReference type="OrthoDB" id="418595at2759"/>
<evidence type="ECO:0000256" key="2">
    <source>
        <dbReference type="ARBA" id="ARBA00004141"/>
    </source>
</evidence>
<dbReference type="GO" id="GO:0006508">
    <property type="term" value="P:proteolysis"/>
    <property type="evidence" value="ECO:0007669"/>
    <property type="project" value="UniProtKB-KW"/>
</dbReference>
<dbReference type="FunCoup" id="A0A6P6XWN8">
    <property type="interactions" value="185"/>
</dbReference>
<dbReference type="GeneID" id="113790814"/>
<comment type="subcellular location">
    <subcellularLocation>
        <location evidence="2">Membrane</location>
        <topology evidence="2">Multi-pass membrane protein</topology>
    </subcellularLocation>
</comment>
<evidence type="ECO:0000256" key="8">
    <source>
        <dbReference type="ARBA" id="ARBA00022825"/>
    </source>
</evidence>
<reference evidence="12" key="1">
    <citation type="submission" date="2025-08" db="UniProtKB">
        <authorList>
            <consortium name="RefSeq"/>
        </authorList>
    </citation>
    <scope>IDENTIFICATION</scope>
    <source>
        <strain evidence="12">Airmid</strain>
    </source>
</reference>
<dbReference type="AlphaFoldDB" id="A0A6P6XWN8"/>
<dbReference type="FunFam" id="1.20.1540.10:FF:000007">
    <property type="entry name" value="Rhomboid like 2"/>
    <property type="match status" value="1"/>
</dbReference>
<keyword evidence="7" id="KW-0378">Hydrolase</keyword>
<proteinExistence type="inferred from homology"/>
<evidence type="ECO:0000256" key="1">
    <source>
        <dbReference type="ARBA" id="ARBA00000156"/>
    </source>
</evidence>
<evidence type="ECO:0000256" key="3">
    <source>
        <dbReference type="ARBA" id="ARBA00009045"/>
    </source>
</evidence>
<evidence type="ECO:0000256" key="4">
    <source>
        <dbReference type="ARBA" id="ARBA00013039"/>
    </source>
</evidence>
<evidence type="ECO:0000256" key="9">
    <source>
        <dbReference type="ARBA" id="ARBA00022989"/>
    </source>
</evidence>
<dbReference type="GO" id="GO:0004252">
    <property type="term" value="F:serine-type endopeptidase activity"/>
    <property type="evidence" value="ECO:0007669"/>
    <property type="project" value="InterPro"/>
</dbReference>
<dbReference type="InterPro" id="IPR011992">
    <property type="entry name" value="EF-hand-dom_pair"/>
</dbReference>
<dbReference type="KEGG" id="dpte:113790814"/>
<gene>
    <name evidence="12" type="primary">LOC113790814</name>
</gene>
<evidence type="ECO:0000313" key="12">
    <source>
        <dbReference type="RefSeq" id="XP_027196319.1"/>
    </source>
</evidence>
<dbReference type="InParanoid" id="A0A6P6XWN8"/>
<evidence type="ECO:0000256" key="7">
    <source>
        <dbReference type="ARBA" id="ARBA00022801"/>
    </source>
</evidence>
<keyword evidence="5" id="KW-0645">Protease</keyword>
<name>A0A6P6XWN8_DERPT</name>
<dbReference type="RefSeq" id="XP_027196319.1">
    <property type="nucleotide sequence ID" value="XM_027340518.1"/>
</dbReference>
<keyword evidence="8" id="KW-0720">Serine protease</keyword>
<dbReference type="GO" id="GO:0016020">
    <property type="term" value="C:membrane"/>
    <property type="evidence" value="ECO:0007669"/>
    <property type="project" value="UniProtKB-SubCell"/>
</dbReference>
<dbReference type="SUPFAM" id="SSF47473">
    <property type="entry name" value="EF-hand"/>
    <property type="match status" value="1"/>
</dbReference>
<dbReference type="Gene3D" id="1.20.1540.10">
    <property type="entry name" value="Rhomboid-like"/>
    <property type="match status" value="1"/>
</dbReference>
<organism evidence="11 12">
    <name type="scientific">Dermatophagoides pteronyssinus</name>
    <name type="common">European house dust mite</name>
    <dbReference type="NCBI Taxonomy" id="6956"/>
    <lineage>
        <taxon>Eukaryota</taxon>
        <taxon>Metazoa</taxon>
        <taxon>Ecdysozoa</taxon>
        <taxon>Arthropoda</taxon>
        <taxon>Chelicerata</taxon>
        <taxon>Arachnida</taxon>
        <taxon>Acari</taxon>
        <taxon>Acariformes</taxon>
        <taxon>Sarcoptiformes</taxon>
        <taxon>Astigmata</taxon>
        <taxon>Psoroptidia</taxon>
        <taxon>Analgoidea</taxon>
        <taxon>Pyroglyphidae</taxon>
        <taxon>Dermatophagoidinae</taxon>
        <taxon>Dermatophagoides</taxon>
    </lineage>
</organism>
<dbReference type="Proteomes" id="UP000515146">
    <property type="component" value="Unplaced"/>
</dbReference>
<sequence length="368" mass="42866">MSTSKSNSHQQMAIQMDRAWKPVFDRFDRHRTGQIRLGDFKRILHESNNHFSEDVSIDVLESLLQNENDDRLIDYQQFLNLIYNSRLDTQIQSRLHRLVRYAAMAVVPKSQRQSVIRKYLDEYNCMPPPIFILTISIIEIAIFIYYCVILGEVSTSGPVPWKSILIYNPCRRYEVWRFFTYMFIHAGFYHLFSNLLIQLVLGIPLEMVHKWWRIGIVYITGVIAGSLASSLSDPHTFLAGASGGVYALLAAHLANVVMNWEEMDFNWARLLTIIIFVSTDISVAVYDRYKTSQRNRVSYSAHLAGSLVGLFVGFNVLRNLKAKRWELILAWFSLLVYIIFMTVAILFNIFYDDYYYNPNDPEVCKQAY</sequence>
<dbReference type="EC" id="3.4.21.105" evidence="4"/>
<comment type="similarity">
    <text evidence="3">Belongs to the peptidase S54 family.</text>
</comment>
<dbReference type="InterPro" id="IPR051739">
    <property type="entry name" value="Rhomboid_IM_Serine_Proteases"/>
</dbReference>
<dbReference type="InterPro" id="IPR022764">
    <property type="entry name" value="Peptidase_S54_rhomboid_dom"/>
</dbReference>
<dbReference type="Gene3D" id="1.10.238.10">
    <property type="entry name" value="EF-hand"/>
    <property type="match status" value="1"/>
</dbReference>
<dbReference type="PANTHER" id="PTHR45840">
    <property type="entry name" value="RHOMBOID-RELATED PROTEIN"/>
    <property type="match status" value="1"/>
</dbReference>
<accession>A0A6P6XWN8</accession>
<keyword evidence="6" id="KW-0812">Transmembrane</keyword>
<dbReference type="SUPFAM" id="SSF144091">
    <property type="entry name" value="Rhomboid-like"/>
    <property type="match status" value="1"/>
</dbReference>
<dbReference type="Pfam" id="PF01694">
    <property type="entry name" value="Rhomboid"/>
    <property type="match status" value="1"/>
</dbReference>
<evidence type="ECO:0000256" key="6">
    <source>
        <dbReference type="ARBA" id="ARBA00022692"/>
    </source>
</evidence>
<protein>
    <recommendedName>
        <fullName evidence="4">rhomboid protease</fullName>
        <ecNumber evidence="4">3.4.21.105</ecNumber>
    </recommendedName>
</protein>
<dbReference type="OMA" id="WIAVIFY"/>
<evidence type="ECO:0000313" key="11">
    <source>
        <dbReference type="Proteomes" id="UP000515146"/>
    </source>
</evidence>
<dbReference type="PANTHER" id="PTHR45840:SF2">
    <property type="entry name" value="PROTEIN RHOMBOID-RELATED"/>
    <property type="match status" value="1"/>
</dbReference>
<dbReference type="InterPro" id="IPR035952">
    <property type="entry name" value="Rhomboid-like_sf"/>
</dbReference>
<comment type="catalytic activity">
    <reaction evidence="1">
        <text>Cleaves type-1 transmembrane domains using a catalytic dyad composed of serine and histidine that are contributed by different transmembrane domains.</text>
        <dbReference type="EC" id="3.4.21.105"/>
    </reaction>
</comment>